<name>A0A7T3ZXX7_9MICO</name>
<dbReference type="HAMAP" id="MF_00134_B">
    <property type="entry name" value="IGPS_B"/>
    <property type="match status" value="1"/>
</dbReference>
<comment type="pathway">
    <text evidence="2 9">Amino-acid biosynthesis; L-tryptophan biosynthesis; L-tryptophan from chorismate: step 4/5.</text>
</comment>
<dbReference type="InterPro" id="IPR045186">
    <property type="entry name" value="Indole-3-glycerol_P_synth"/>
</dbReference>
<dbReference type="EMBL" id="CP065989">
    <property type="protein sequence ID" value="QQB13693.1"/>
    <property type="molecule type" value="Genomic_DNA"/>
</dbReference>
<comment type="catalytic activity">
    <reaction evidence="1 9">
        <text>1-(2-carboxyphenylamino)-1-deoxy-D-ribulose 5-phosphate + H(+) = (1S,2R)-1-C-(indol-3-yl)glycerol 3-phosphate + CO2 + H2O</text>
        <dbReference type="Rhea" id="RHEA:23476"/>
        <dbReference type="ChEBI" id="CHEBI:15377"/>
        <dbReference type="ChEBI" id="CHEBI:15378"/>
        <dbReference type="ChEBI" id="CHEBI:16526"/>
        <dbReference type="ChEBI" id="CHEBI:58613"/>
        <dbReference type="ChEBI" id="CHEBI:58866"/>
        <dbReference type="EC" id="4.1.1.48"/>
    </reaction>
</comment>
<dbReference type="Gene3D" id="3.20.20.70">
    <property type="entry name" value="Aldolase class I"/>
    <property type="match status" value="1"/>
</dbReference>
<keyword evidence="7 9" id="KW-0057">Aromatic amino acid biosynthesis</keyword>
<keyword evidence="6 9" id="KW-0822">Tryptophan biosynthesis</keyword>
<evidence type="ECO:0000256" key="7">
    <source>
        <dbReference type="ARBA" id="ARBA00023141"/>
    </source>
</evidence>
<keyword evidence="8 9" id="KW-0456">Lyase</keyword>
<evidence type="ECO:0000256" key="4">
    <source>
        <dbReference type="ARBA" id="ARBA00022605"/>
    </source>
</evidence>
<evidence type="ECO:0000256" key="2">
    <source>
        <dbReference type="ARBA" id="ARBA00004696"/>
    </source>
</evidence>
<dbReference type="RefSeq" id="WP_198498864.1">
    <property type="nucleotide sequence ID" value="NZ_CP065989.1"/>
</dbReference>
<dbReference type="Pfam" id="PF00218">
    <property type="entry name" value="IGPS"/>
    <property type="match status" value="1"/>
</dbReference>
<dbReference type="EC" id="4.1.1.48" evidence="9"/>
<organism evidence="11 12">
    <name type="scientific">Brevibacterium casei</name>
    <dbReference type="NCBI Taxonomy" id="33889"/>
    <lineage>
        <taxon>Bacteria</taxon>
        <taxon>Bacillati</taxon>
        <taxon>Actinomycetota</taxon>
        <taxon>Actinomycetes</taxon>
        <taxon>Micrococcales</taxon>
        <taxon>Brevibacteriaceae</taxon>
        <taxon>Brevibacterium</taxon>
    </lineage>
</organism>
<dbReference type="GO" id="GO:0004640">
    <property type="term" value="F:phosphoribosylanthranilate isomerase activity"/>
    <property type="evidence" value="ECO:0007669"/>
    <property type="project" value="TreeGrafter"/>
</dbReference>
<dbReference type="InterPro" id="IPR001468">
    <property type="entry name" value="Indole-3-GlycerolPSynthase_CS"/>
</dbReference>
<reference evidence="11 12" key="1">
    <citation type="submission" date="2020-12" db="EMBL/GenBank/DDBJ databases">
        <title>FDA dAtabase for Regulatory Grade micrObial Sequences (FDA-ARGOS): Supporting development and validation of Infectious Disease Dx tests.</title>
        <authorList>
            <person name="Sproer C."/>
            <person name="Gronow S."/>
            <person name="Severitt S."/>
            <person name="Schroder I."/>
            <person name="Tallon L."/>
            <person name="Sadzewicz L."/>
            <person name="Zhao X."/>
            <person name="Boylan J."/>
            <person name="Ott S."/>
            <person name="Bowen H."/>
            <person name="Vavikolanu K."/>
            <person name="Mehta A."/>
            <person name="Aluvathingal J."/>
            <person name="Nadendla S."/>
            <person name="Lowell S."/>
            <person name="Myers T."/>
            <person name="Yan Y."/>
            <person name="Sichtig H."/>
        </authorList>
    </citation>
    <scope>NUCLEOTIDE SEQUENCE [LARGE SCALE GENOMIC DNA]</scope>
    <source>
        <strain evidence="11 12">FDAARGOS_990</strain>
    </source>
</reference>
<evidence type="ECO:0000313" key="11">
    <source>
        <dbReference type="EMBL" id="QQB13693.1"/>
    </source>
</evidence>
<dbReference type="PANTHER" id="PTHR22854">
    <property type="entry name" value="TRYPTOPHAN BIOSYNTHESIS PROTEIN"/>
    <property type="match status" value="1"/>
</dbReference>
<dbReference type="InterPro" id="IPR011060">
    <property type="entry name" value="RibuloseP-bd_barrel"/>
</dbReference>
<dbReference type="AlphaFoldDB" id="A0A7T3ZXX7"/>
<evidence type="ECO:0000313" key="12">
    <source>
        <dbReference type="Proteomes" id="UP000595374"/>
    </source>
</evidence>
<feature type="domain" description="Indole-3-glycerol phosphate synthase" evidence="10">
    <location>
        <begin position="4"/>
        <end position="250"/>
    </location>
</feature>
<sequence>MTVLDDIVTGVTEDLAARRREVPLTAVRDAAAAAPAVRPFDLSADFGVIAEVKRRSPSRGDLATIPDPGTLAGLYAAGGARAISVLTEGRRFSGSLADLDAVRAAVDLPVLRKDFMVDEYQFHEARAHGADLVLLIVAALSPAQLREFHDLAASLGMTALVETHSEAELATAIDIGARLIGVNTRNLKDLSVDTGRFAPLAALAPAEATLVAESGVASAADIEDYARDGADVALVGEALVRDGDPAAAVSAFTAAGRAARTPRTPHPSR</sequence>
<dbReference type="FunFam" id="3.20.20.70:FF:000024">
    <property type="entry name" value="Indole-3-glycerol phosphate synthase"/>
    <property type="match status" value="1"/>
</dbReference>
<dbReference type="PANTHER" id="PTHR22854:SF2">
    <property type="entry name" value="INDOLE-3-GLYCEROL-PHOSPHATE SYNTHASE"/>
    <property type="match status" value="1"/>
</dbReference>
<dbReference type="SUPFAM" id="SSF51366">
    <property type="entry name" value="Ribulose-phoshate binding barrel"/>
    <property type="match status" value="1"/>
</dbReference>
<dbReference type="Proteomes" id="UP000595374">
    <property type="component" value="Chromosome"/>
</dbReference>
<keyword evidence="4 9" id="KW-0028">Amino-acid biosynthesis</keyword>
<evidence type="ECO:0000256" key="3">
    <source>
        <dbReference type="ARBA" id="ARBA00008737"/>
    </source>
</evidence>
<accession>A0A7T3ZXX7</accession>
<evidence type="ECO:0000259" key="10">
    <source>
        <dbReference type="Pfam" id="PF00218"/>
    </source>
</evidence>
<gene>
    <name evidence="9 11" type="primary">trpC</name>
    <name evidence="11" type="ORF">I6H47_12945</name>
</gene>
<dbReference type="PROSITE" id="PS00614">
    <property type="entry name" value="IGPS"/>
    <property type="match status" value="1"/>
</dbReference>
<evidence type="ECO:0000256" key="5">
    <source>
        <dbReference type="ARBA" id="ARBA00022793"/>
    </source>
</evidence>
<dbReference type="InterPro" id="IPR013785">
    <property type="entry name" value="Aldolase_TIM"/>
</dbReference>
<keyword evidence="5 9" id="KW-0210">Decarboxylase</keyword>
<dbReference type="GO" id="GO:0000162">
    <property type="term" value="P:L-tryptophan biosynthetic process"/>
    <property type="evidence" value="ECO:0007669"/>
    <property type="project" value="UniProtKB-UniRule"/>
</dbReference>
<comment type="similarity">
    <text evidence="3 9">Belongs to the TrpC family.</text>
</comment>
<evidence type="ECO:0000256" key="9">
    <source>
        <dbReference type="HAMAP-Rule" id="MF_00134"/>
    </source>
</evidence>
<dbReference type="InterPro" id="IPR013798">
    <property type="entry name" value="Indole-3-glycerol_P_synth_dom"/>
</dbReference>
<dbReference type="GO" id="GO:0004425">
    <property type="term" value="F:indole-3-glycerol-phosphate synthase activity"/>
    <property type="evidence" value="ECO:0007669"/>
    <property type="project" value="UniProtKB-UniRule"/>
</dbReference>
<proteinExistence type="inferred from homology"/>
<dbReference type="NCBIfam" id="NF001369">
    <property type="entry name" value="PRK00278.1-1"/>
    <property type="match status" value="1"/>
</dbReference>
<evidence type="ECO:0000256" key="1">
    <source>
        <dbReference type="ARBA" id="ARBA00001633"/>
    </source>
</evidence>
<evidence type="ECO:0000256" key="8">
    <source>
        <dbReference type="ARBA" id="ARBA00023239"/>
    </source>
</evidence>
<dbReference type="UniPathway" id="UPA00035">
    <property type="reaction ID" value="UER00043"/>
</dbReference>
<dbReference type="CDD" id="cd00331">
    <property type="entry name" value="IGPS"/>
    <property type="match status" value="1"/>
</dbReference>
<protein>
    <recommendedName>
        <fullName evidence="9">Indole-3-glycerol phosphate synthase</fullName>
        <shortName evidence="9">IGPS</shortName>
        <ecNumber evidence="9">4.1.1.48</ecNumber>
    </recommendedName>
</protein>
<evidence type="ECO:0000256" key="6">
    <source>
        <dbReference type="ARBA" id="ARBA00022822"/>
    </source>
</evidence>